<dbReference type="EMBL" id="CAKZ01000002">
    <property type="protein sequence ID" value="CCJ79312.1"/>
    <property type="molecule type" value="Genomic_DNA"/>
</dbReference>
<evidence type="ECO:0000313" key="3">
    <source>
        <dbReference type="Proteomes" id="UP000009342"/>
    </source>
</evidence>
<protein>
    <submittedName>
        <fullName evidence="2">Uncharacterized protein</fullName>
    </submittedName>
</protein>
<evidence type="ECO:0000256" key="1">
    <source>
        <dbReference type="SAM" id="MobiDB-lite"/>
    </source>
</evidence>
<proteinExistence type="predicted"/>
<evidence type="ECO:0000313" key="2">
    <source>
        <dbReference type="EMBL" id="CCJ79312.1"/>
    </source>
</evidence>
<accession>A0ABM9Q1R9</accession>
<organism evidence="2 3">
    <name type="scientific">Cronobacter dublinensis 1210</name>
    <dbReference type="NCBI Taxonomy" id="1208656"/>
    <lineage>
        <taxon>Bacteria</taxon>
        <taxon>Pseudomonadati</taxon>
        <taxon>Pseudomonadota</taxon>
        <taxon>Gammaproteobacteria</taxon>
        <taxon>Enterobacterales</taxon>
        <taxon>Enterobacteriaceae</taxon>
        <taxon>Cronobacter</taxon>
    </lineage>
</organism>
<reference evidence="3" key="1">
    <citation type="journal article" date="2012" name="PLoS ONE">
        <title>Comparative analysis of genome sequences covering the seven cronobacter species.</title>
        <authorList>
            <person name="Joseph S."/>
            <person name="Desai P."/>
            <person name="Ji Y."/>
            <person name="Cummings C.A."/>
            <person name="Shih R."/>
            <person name="Degoricija L."/>
            <person name="Rico A."/>
            <person name="Brzoska P."/>
            <person name="Hamby S.E."/>
            <person name="Masood N."/>
            <person name="Hariri S."/>
            <person name="Sonbol H."/>
            <person name="Chuzhanova N."/>
            <person name="McClelland M."/>
            <person name="Furtado M.R."/>
            <person name="Forsythe S.J."/>
        </authorList>
    </citation>
    <scope>NUCLEOTIDE SEQUENCE [LARGE SCALE GENOMIC DNA]</scope>
    <source>
        <strain evidence="3">1210</strain>
    </source>
</reference>
<sequence length="38" mass="4431">MVNDRHTLTPVTAPGGRQKRPEQRLLPPFASRRYSRQL</sequence>
<gene>
    <name evidence="2" type="ORF">BN134_11</name>
</gene>
<name>A0ABM9Q1R9_9ENTR</name>
<keyword evidence="3" id="KW-1185">Reference proteome</keyword>
<dbReference type="Proteomes" id="UP000009342">
    <property type="component" value="Unassembled WGS sequence"/>
</dbReference>
<comment type="caution">
    <text evidence="2">The sequence shown here is derived from an EMBL/GenBank/DDBJ whole genome shotgun (WGS) entry which is preliminary data.</text>
</comment>
<feature type="region of interest" description="Disordered" evidence="1">
    <location>
        <begin position="1"/>
        <end position="38"/>
    </location>
</feature>